<name>A0A8J6HJZ5_TENMO</name>
<reference evidence="1" key="2">
    <citation type="submission" date="2021-08" db="EMBL/GenBank/DDBJ databases">
        <authorList>
            <person name="Eriksson T."/>
        </authorList>
    </citation>
    <scope>NUCLEOTIDE SEQUENCE</scope>
    <source>
        <strain evidence="1">Stoneville</strain>
        <tissue evidence="1">Whole head</tissue>
    </source>
</reference>
<protein>
    <submittedName>
        <fullName evidence="1">Uncharacterized protein</fullName>
    </submittedName>
</protein>
<sequence>MTPTADGRAMGAVPTGHVTRRLSRLDEASGHRYPARGLRVTIAVAISERPLWPPTRKLAPCFGSGGQEGSGGRYRPTTPRTRQTTIVFPSLLGIFVETFALTSHCCSVLEAIRSRSLLLAVATVHHDLLPPSPRRSLFRNFASGVRRIREYPCTVLRHWNYRRRSNFGLSGTARCGPGAETINTSGHLGPSGKLTWTFQGQPSEPTLKPTFVVYRMNHGIPGVAPWSRRPCITVKKKRDRYAGVRERGTATVKVHVLDEESASIITHILTGSEVNTEITSRRHTSVGSTPHGHQMRNYRLVKMSLFRREVVPRSGVGSGKNAGACGSRAIISLTAFDKKNLVVRRIRSCLDVAQFFEFRWKWKSWKDASKGVSVEKEVSMEEEKDEWEMAPRSLKRVRKTECEEIMLKNKDLWNK</sequence>
<accession>A0A8J6HJZ5</accession>
<gene>
    <name evidence="1" type="ORF">GEV33_006400</name>
</gene>
<reference evidence="1" key="1">
    <citation type="journal article" date="2020" name="J Insects Food Feed">
        <title>The yellow mealworm (Tenebrio molitor) genome: a resource for the emerging insects as food and feed industry.</title>
        <authorList>
            <person name="Eriksson T."/>
            <person name="Andere A."/>
            <person name="Kelstrup H."/>
            <person name="Emery V."/>
            <person name="Picard C."/>
        </authorList>
    </citation>
    <scope>NUCLEOTIDE SEQUENCE</scope>
    <source>
        <strain evidence="1">Stoneville</strain>
        <tissue evidence="1">Whole head</tissue>
    </source>
</reference>
<proteinExistence type="predicted"/>
<dbReference type="AlphaFoldDB" id="A0A8J6HJZ5"/>
<evidence type="ECO:0000313" key="1">
    <source>
        <dbReference type="EMBL" id="KAH0816391.1"/>
    </source>
</evidence>
<organism evidence="1 2">
    <name type="scientific">Tenebrio molitor</name>
    <name type="common">Yellow mealworm beetle</name>
    <dbReference type="NCBI Taxonomy" id="7067"/>
    <lineage>
        <taxon>Eukaryota</taxon>
        <taxon>Metazoa</taxon>
        <taxon>Ecdysozoa</taxon>
        <taxon>Arthropoda</taxon>
        <taxon>Hexapoda</taxon>
        <taxon>Insecta</taxon>
        <taxon>Pterygota</taxon>
        <taxon>Neoptera</taxon>
        <taxon>Endopterygota</taxon>
        <taxon>Coleoptera</taxon>
        <taxon>Polyphaga</taxon>
        <taxon>Cucujiformia</taxon>
        <taxon>Tenebrionidae</taxon>
        <taxon>Tenebrio</taxon>
    </lineage>
</organism>
<comment type="caution">
    <text evidence="1">The sequence shown here is derived from an EMBL/GenBank/DDBJ whole genome shotgun (WGS) entry which is preliminary data.</text>
</comment>
<keyword evidence="2" id="KW-1185">Reference proteome</keyword>
<dbReference type="Proteomes" id="UP000719412">
    <property type="component" value="Unassembled WGS sequence"/>
</dbReference>
<dbReference type="EMBL" id="JABDTM020021622">
    <property type="protein sequence ID" value="KAH0816391.1"/>
    <property type="molecule type" value="Genomic_DNA"/>
</dbReference>
<evidence type="ECO:0000313" key="2">
    <source>
        <dbReference type="Proteomes" id="UP000719412"/>
    </source>
</evidence>